<evidence type="ECO:0000313" key="3">
    <source>
        <dbReference type="EMBL" id="PEQ23384.1"/>
    </source>
</evidence>
<dbReference type="EMBL" id="NOXF01000017">
    <property type="protein sequence ID" value="PEQ23384.1"/>
    <property type="molecule type" value="Genomic_DNA"/>
</dbReference>
<dbReference type="Proteomes" id="UP000003490">
    <property type="component" value="Unassembled WGS sequence"/>
</dbReference>
<comment type="caution">
    <text evidence="2">The sequence shown here is derived from an EMBL/GenBank/DDBJ whole genome shotgun (WGS) entry which is preliminary data.</text>
</comment>
<name>A7VTD7_9FIRM</name>
<sequence length="75" mass="8974">MRKALCYAPKWTPGKMELPMYPNLTVNDVSVYLRKSEATIKRWLSEGIIPGFKIEREWFIPRDKFLQEIERRTSI</sequence>
<dbReference type="EMBL" id="ABCB02000018">
    <property type="protein sequence ID" value="EDO61433.1"/>
    <property type="molecule type" value="Genomic_DNA"/>
</dbReference>
<reference evidence="2 4" key="1">
    <citation type="submission" date="2007-08" db="EMBL/GenBank/DDBJ databases">
        <title>Draft genome sequence of Clostridium leptum (DSM 753).</title>
        <authorList>
            <person name="Sudarsanam P."/>
            <person name="Ley R."/>
            <person name="Guruge J."/>
            <person name="Turnbaugh P.J."/>
            <person name="Mahowald M."/>
            <person name="Liep D."/>
            <person name="Gordon J."/>
        </authorList>
    </citation>
    <scope>NUCLEOTIDE SEQUENCE [LARGE SCALE GENOMIC DNA]</scope>
    <source>
        <strain evidence="2 4">DSM 753</strain>
    </source>
</reference>
<reference evidence="2 4" key="2">
    <citation type="submission" date="2007-08" db="EMBL/GenBank/DDBJ databases">
        <authorList>
            <person name="Fulton L."/>
            <person name="Clifton S."/>
            <person name="Fulton B."/>
            <person name="Xu J."/>
            <person name="Minx P."/>
            <person name="Pepin K.H."/>
            <person name="Johnson M."/>
            <person name="Thiruvilangam P."/>
            <person name="Bhonagiri V."/>
            <person name="Nash W.E."/>
            <person name="Wang C."/>
            <person name="Mardis E.R."/>
            <person name="Wilson R.K."/>
        </authorList>
    </citation>
    <scope>NUCLEOTIDE SEQUENCE [LARGE SCALE GENOMIC DNA]</scope>
    <source>
        <strain evidence="2 4">DSM 753</strain>
    </source>
</reference>
<reference evidence="3 5" key="3">
    <citation type="submission" date="2017-07" db="EMBL/GenBank/DDBJ databases">
        <title>Prevalence of linear plasmids in Cutibacterium (Propionibacterium) acnes isolates obtained from prostatic tissue.</title>
        <authorList>
            <person name="Davidsson S."/>
            <person name="Carlsson J."/>
            <person name="Molling P."/>
            <person name="Andren O."/>
            <person name="Andersson S.-O."/>
            <person name="Brzuszkiewicz E."/>
            <person name="Poehlein A."/>
            <person name="Al-Zeer M."/>
            <person name="Brinkmann V."/>
            <person name="Scavenius C."/>
            <person name="Nazipi S."/>
            <person name="Soderquist B."/>
            <person name="Bruggemann H."/>
        </authorList>
    </citation>
    <scope>NUCLEOTIDE SEQUENCE [LARGE SCALE GENOMIC DNA]</scope>
    <source>
        <strain evidence="3 5">DSM 753</strain>
    </source>
</reference>
<feature type="domain" description="Helix-turn-helix" evidence="1">
    <location>
        <begin position="24"/>
        <end position="72"/>
    </location>
</feature>
<evidence type="ECO:0000259" key="1">
    <source>
        <dbReference type="Pfam" id="PF12728"/>
    </source>
</evidence>
<organism evidence="2 4">
    <name type="scientific">[Clostridium] leptum DSM 753</name>
    <dbReference type="NCBI Taxonomy" id="428125"/>
    <lineage>
        <taxon>Bacteria</taxon>
        <taxon>Bacillati</taxon>
        <taxon>Bacillota</taxon>
        <taxon>Clostridia</taxon>
        <taxon>Eubacteriales</taxon>
        <taxon>Oscillospiraceae</taxon>
        <taxon>Oscillospiraceae incertae sedis</taxon>
    </lineage>
</organism>
<dbReference type="InterPro" id="IPR041657">
    <property type="entry name" value="HTH_17"/>
</dbReference>
<evidence type="ECO:0000313" key="2">
    <source>
        <dbReference type="EMBL" id="EDO61433.1"/>
    </source>
</evidence>
<dbReference type="AlphaFoldDB" id="A7VTD7"/>
<dbReference type="OrthoDB" id="26294at2"/>
<dbReference type="GO" id="GO:0003677">
    <property type="term" value="F:DNA binding"/>
    <property type="evidence" value="ECO:0007669"/>
    <property type="project" value="UniProtKB-KW"/>
</dbReference>
<dbReference type="Proteomes" id="UP000220611">
    <property type="component" value="Unassembled WGS sequence"/>
</dbReference>
<keyword evidence="5" id="KW-1185">Reference proteome</keyword>
<protein>
    <submittedName>
        <fullName evidence="3">DNA-binding protein</fullName>
    </submittedName>
</protein>
<gene>
    <name evidence="3" type="ORF">CH238_13965</name>
    <name evidence="2" type="ORF">CLOLEP_01829</name>
</gene>
<dbReference type="HOGENOM" id="CLU_2664621_0_0_9"/>
<evidence type="ECO:0000313" key="4">
    <source>
        <dbReference type="Proteomes" id="UP000003490"/>
    </source>
</evidence>
<keyword evidence="3" id="KW-0238">DNA-binding</keyword>
<dbReference type="Pfam" id="PF12728">
    <property type="entry name" value="HTH_17"/>
    <property type="match status" value="1"/>
</dbReference>
<accession>A7VTD7</accession>
<evidence type="ECO:0000313" key="5">
    <source>
        <dbReference type="Proteomes" id="UP000220611"/>
    </source>
</evidence>
<proteinExistence type="predicted"/>